<dbReference type="InterPro" id="IPR011032">
    <property type="entry name" value="GroES-like_sf"/>
</dbReference>
<evidence type="ECO:0000256" key="1">
    <source>
        <dbReference type="ARBA" id="ARBA00008072"/>
    </source>
</evidence>
<organism evidence="4 5">
    <name type="scientific">Ramalina farinacea</name>
    <dbReference type="NCBI Taxonomy" id="258253"/>
    <lineage>
        <taxon>Eukaryota</taxon>
        <taxon>Fungi</taxon>
        <taxon>Dikarya</taxon>
        <taxon>Ascomycota</taxon>
        <taxon>Pezizomycotina</taxon>
        <taxon>Lecanoromycetes</taxon>
        <taxon>OSLEUM clade</taxon>
        <taxon>Lecanoromycetidae</taxon>
        <taxon>Lecanorales</taxon>
        <taxon>Lecanorineae</taxon>
        <taxon>Ramalinaceae</taxon>
        <taxon>Ramalina</taxon>
    </lineage>
</organism>
<dbReference type="InterPro" id="IPR020843">
    <property type="entry name" value="ER"/>
</dbReference>
<keyword evidence="5" id="KW-1185">Reference proteome</keyword>
<evidence type="ECO:0000259" key="3">
    <source>
        <dbReference type="SMART" id="SM00829"/>
    </source>
</evidence>
<dbReference type="InterPro" id="IPR036291">
    <property type="entry name" value="NAD(P)-bd_dom_sf"/>
</dbReference>
<dbReference type="InterPro" id="IPR013149">
    <property type="entry name" value="ADH-like_C"/>
</dbReference>
<dbReference type="InterPro" id="IPR047122">
    <property type="entry name" value="Trans-enoyl_RdTase-like"/>
</dbReference>
<evidence type="ECO:0000313" key="4">
    <source>
        <dbReference type="EMBL" id="MDI1485602.1"/>
    </source>
</evidence>
<keyword evidence="2" id="KW-0560">Oxidoreductase</keyword>
<dbReference type="SUPFAM" id="SSF50129">
    <property type="entry name" value="GroES-like"/>
    <property type="match status" value="1"/>
</dbReference>
<proteinExistence type="inferred from homology"/>
<dbReference type="PANTHER" id="PTHR45348">
    <property type="entry name" value="HYPOTHETICAL OXIDOREDUCTASE (EUROFUNG)"/>
    <property type="match status" value="1"/>
</dbReference>
<dbReference type="Gene3D" id="3.90.180.10">
    <property type="entry name" value="Medium-chain alcohol dehydrogenases, catalytic domain"/>
    <property type="match status" value="1"/>
</dbReference>
<dbReference type="EMBL" id="JAPUFD010000001">
    <property type="protein sequence ID" value="MDI1485602.1"/>
    <property type="molecule type" value="Genomic_DNA"/>
</dbReference>
<dbReference type="Pfam" id="PF08240">
    <property type="entry name" value="ADH_N"/>
    <property type="match status" value="1"/>
</dbReference>
<name>A0AA43QH77_9LECA</name>
<dbReference type="Gene3D" id="3.40.50.720">
    <property type="entry name" value="NAD(P)-binding Rossmann-like Domain"/>
    <property type="match status" value="1"/>
</dbReference>
<dbReference type="Pfam" id="PF00107">
    <property type="entry name" value="ADH_zinc_N"/>
    <property type="match status" value="1"/>
</dbReference>
<dbReference type="Proteomes" id="UP001161017">
    <property type="component" value="Unassembled WGS sequence"/>
</dbReference>
<dbReference type="CDD" id="cd08249">
    <property type="entry name" value="enoyl_reductase_like"/>
    <property type="match status" value="1"/>
</dbReference>
<comment type="similarity">
    <text evidence="1">Belongs to the zinc-containing alcohol dehydrogenase family.</text>
</comment>
<gene>
    <name evidence="4" type="ORF">OHK93_000740</name>
</gene>
<dbReference type="InterPro" id="IPR013154">
    <property type="entry name" value="ADH-like_N"/>
</dbReference>
<comment type="caution">
    <text evidence="4">The sequence shown here is derived from an EMBL/GenBank/DDBJ whole genome shotgun (WGS) entry which is preliminary data.</text>
</comment>
<evidence type="ECO:0000313" key="5">
    <source>
        <dbReference type="Proteomes" id="UP001161017"/>
    </source>
</evidence>
<dbReference type="GO" id="GO:0016651">
    <property type="term" value="F:oxidoreductase activity, acting on NAD(P)H"/>
    <property type="evidence" value="ECO:0007669"/>
    <property type="project" value="InterPro"/>
</dbReference>
<evidence type="ECO:0000256" key="2">
    <source>
        <dbReference type="ARBA" id="ARBA00023002"/>
    </source>
</evidence>
<dbReference type="SMART" id="SM00829">
    <property type="entry name" value="PKS_ER"/>
    <property type="match status" value="1"/>
</dbReference>
<protein>
    <submittedName>
        <fullName evidence="4">Secondary metabolism biosynthetic enzyme</fullName>
    </submittedName>
</protein>
<dbReference type="AlphaFoldDB" id="A0AA43QH77"/>
<sequence length="337" mass="34390">MSKTTTQLQVDKQGGLFSKVSVPAPTPEPGEVCIRAKAVALNPLDWKSRAFGVMVQSWPAVFGVDAAGVVDSVGSNVKGFQPGDEVFCLCGMGNRAGAFQEIITVPSHLVAKKPTKLSFEEAASLPICYLTAAAAVNDGLKVPLPQLDPTGTSSLESVLVLGGSSAVGANAIQQLRMALPSATILTTSSAQHHARLIELGATQCFDRSAQNDTAAIRAAAPGGAGVDAILDPVGAAVSAPAVFTALDPSGPKVFSQVVTGPTAEVPEGVNSTTVFGRQIFGAKGGMSAMPGLADLYQSGKYQLPVKVEVTGQGLDAIEPGLGKLMKGVSGCKYVVSL</sequence>
<reference evidence="4" key="1">
    <citation type="journal article" date="2023" name="Genome Biol. Evol.">
        <title>First Whole Genome Sequence and Flow Cytometry Genome Size Data for the Lichen-Forming Fungus Ramalina farinacea (Ascomycota).</title>
        <authorList>
            <person name="Llewellyn T."/>
            <person name="Mian S."/>
            <person name="Hill R."/>
            <person name="Leitch I.J."/>
            <person name="Gaya E."/>
        </authorList>
    </citation>
    <scope>NUCLEOTIDE SEQUENCE</scope>
    <source>
        <strain evidence="4">LIQ254RAFAR</strain>
    </source>
</reference>
<feature type="domain" description="Enoyl reductase (ER)" evidence="3">
    <location>
        <begin position="15"/>
        <end position="335"/>
    </location>
</feature>
<dbReference type="PANTHER" id="PTHR45348:SF2">
    <property type="entry name" value="ZINC-TYPE ALCOHOL DEHYDROGENASE-LIKE PROTEIN C2E1P3.01"/>
    <property type="match status" value="1"/>
</dbReference>
<accession>A0AA43QH77</accession>
<dbReference type="SUPFAM" id="SSF51735">
    <property type="entry name" value="NAD(P)-binding Rossmann-fold domains"/>
    <property type="match status" value="1"/>
</dbReference>